<name>A0ABN9YBD9_9DINO</name>
<gene>
    <name evidence="2" type="ORF">PCOR1329_LOCUS83252</name>
</gene>
<sequence>MAPPWLAAERPRRTAAARRAQAARASARAAQQLLREFSALSHRGCSRTRIGAALEEALRRTGAPVAGECGEDHDGCDDVGQAILAEEKCAAPRLPEEKSSALMLSEEECVASDPVVKQSVHVEPGEDESTAAQPAAAPCGAHEAAEMFSVMSDFSQRVQDAEGQVQFLSSIAASALPADLNQVPHSDIATLLARFREEDTKTITAIGAARASSQNVSAAADPAFEHLQVRLKAVQRALVKARLTSRHWAEYCSE</sequence>
<dbReference type="Proteomes" id="UP001189429">
    <property type="component" value="Unassembled WGS sequence"/>
</dbReference>
<evidence type="ECO:0000313" key="2">
    <source>
        <dbReference type="EMBL" id="CAK0908625.1"/>
    </source>
</evidence>
<comment type="caution">
    <text evidence="2">The sequence shown here is derived from an EMBL/GenBank/DDBJ whole genome shotgun (WGS) entry which is preliminary data.</text>
</comment>
<dbReference type="EMBL" id="CAUYUJ010022050">
    <property type="protein sequence ID" value="CAK0908625.1"/>
    <property type="molecule type" value="Genomic_DNA"/>
</dbReference>
<evidence type="ECO:0000313" key="3">
    <source>
        <dbReference type="Proteomes" id="UP001189429"/>
    </source>
</evidence>
<proteinExistence type="predicted"/>
<keyword evidence="3" id="KW-1185">Reference proteome</keyword>
<reference evidence="2" key="1">
    <citation type="submission" date="2023-10" db="EMBL/GenBank/DDBJ databases">
        <authorList>
            <person name="Chen Y."/>
            <person name="Shah S."/>
            <person name="Dougan E. K."/>
            <person name="Thang M."/>
            <person name="Chan C."/>
        </authorList>
    </citation>
    <scope>NUCLEOTIDE SEQUENCE [LARGE SCALE GENOMIC DNA]</scope>
</reference>
<accession>A0ABN9YBD9</accession>
<protein>
    <submittedName>
        <fullName evidence="2">Uncharacterized protein</fullName>
    </submittedName>
</protein>
<evidence type="ECO:0000256" key="1">
    <source>
        <dbReference type="SAM" id="MobiDB-lite"/>
    </source>
</evidence>
<organism evidence="2 3">
    <name type="scientific">Prorocentrum cordatum</name>
    <dbReference type="NCBI Taxonomy" id="2364126"/>
    <lineage>
        <taxon>Eukaryota</taxon>
        <taxon>Sar</taxon>
        <taxon>Alveolata</taxon>
        <taxon>Dinophyceae</taxon>
        <taxon>Prorocentrales</taxon>
        <taxon>Prorocentraceae</taxon>
        <taxon>Prorocentrum</taxon>
    </lineage>
</organism>
<feature type="region of interest" description="Disordered" evidence="1">
    <location>
        <begin position="1"/>
        <end position="23"/>
    </location>
</feature>